<proteinExistence type="predicted"/>
<feature type="compositionally biased region" description="Polar residues" evidence="1">
    <location>
        <begin position="8"/>
        <end position="21"/>
    </location>
</feature>
<protein>
    <submittedName>
        <fullName evidence="2">Uncharacterized protein</fullName>
    </submittedName>
</protein>
<gene>
    <name evidence="2" type="ORF">K2173_018729</name>
</gene>
<comment type="caution">
    <text evidence="2">The sequence shown here is derived from an EMBL/GenBank/DDBJ whole genome shotgun (WGS) entry which is preliminary data.</text>
</comment>
<dbReference type="AlphaFoldDB" id="A0AAV8SB89"/>
<organism evidence="2 3">
    <name type="scientific">Erythroxylum novogranatense</name>
    <dbReference type="NCBI Taxonomy" id="1862640"/>
    <lineage>
        <taxon>Eukaryota</taxon>
        <taxon>Viridiplantae</taxon>
        <taxon>Streptophyta</taxon>
        <taxon>Embryophyta</taxon>
        <taxon>Tracheophyta</taxon>
        <taxon>Spermatophyta</taxon>
        <taxon>Magnoliopsida</taxon>
        <taxon>eudicotyledons</taxon>
        <taxon>Gunneridae</taxon>
        <taxon>Pentapetalae</taxon>
        <taxon>rosids</taxon>
        <taxon>fabids</taxon>
        <taxon>Malpighiales</taxon>
        <taxon>Erythroxylaceae</taxon>
        <taxon>Erythroxylum</taxon>
    </lineage>
</organism>
<name>A0AAV8SB89_9ROSI</name>
<feature type="compositionally biased region" description="Basic and acidic residues" evidence="1">
    <location>
        <begin position="25"/>
        <end position="46"/>
    </location>
</feature>
<dbReference type="EMBL" id="JAIWQS010000012">
    <property type="protein sequence ID" value="KAJ8749250.1"/>
    <property type="molecule type" value="Genomic_DNA"/>
</dbReference>
<feature type="region of interest" description="Disordered" evidence="1">
    <location>
        <begin position="1"/>
        <end position="91"/>
    </location>
</feature>
<evidence type="ECO:0000313" key="2">
    <source>
        <dbReference type="EMBL" id="KAJ8749250.1"/>
    </source>
</evidence>
<dbReference type="Proteomes" id="UP001159364">
    <property type="component" value="Linkage Group LG12"/>
</dbReference>
<accession>A0AAV8SB89</accession>
<reference evidence="2 3" key="1">
    <citation type="submission" date="2021-09" db="EMBL/GenBank/DDBJ databases">
        <title>Genomic insights and catalytic innovation underlie evolution of tropane alkaloids biosynthesis.</title>
        <authorList>
            <person name="Wang Y.-J."/>
            <person name="Tian T."/>
            <person name="Huang J.-P."/>
            <person name="Huang S.-X."/>
        </authorList>
    </citation>
    <scope>NUCLEOTIDE SEQUENCE [LARGE SCALE GENOMIC DNA]</scope>
    <source>
        <strain evidence="2">KIB-2018</strain>
        <tissue evidence="2">Leaf</tissue>
    </source>
</reference>
<evidence type="ECO:0000313" key="3">
    <source>
        <dbReference type="Proteomes" id="UP001159364"/>
    </source>
</evidence>
<feature type="compositionally biased region" description="Polar residues" evidence="1">
    <location>
        <begin position="82"/>
        <end position="91"/>
    </location>
</feature>
<sequence>MAVVVRQSFKTGDQTSSSTAFNPVEEVKIDTDGGKPVEKSALERSLKSKRSLQKWKSFPNNCDNSSRSKKWTKGLDSHSAIRWQSTSQTSR</sequence>
<evidence type="ECO:0000256" key="1">
    <source>
        <dbReference type="SAM" id="MobiDB-lite"/>
    </source>
</evidence>
<keyword evidence="3" id="KW-1185">Reference proteome</keyword>